<keyword evidence="3" id="KW-0012">Acyltransferase</keyword>
<dbReference type="PANTHER" id="PTHR31642">
    <property type="entry name" value="TRICHOTHECENE 3-O-ACETYLTRANSFERASE"/>
    <property type="match status" value="1"/>
</dbReference>
<dbReference type="Gene3D" id="3.30.559.10">
    <property type="entry name" value="Chloramphenicol acetyltransferase-like domain"/>
    <property type="match status" value="1"/>
</dbReference>
<dbReference type="InterPro" id="IPR023213">
    <property type="entry name" value="CAT-like_dom_sf"/>
</dbReference>
<dbReference type="Proteomes" id="UP001180020">
    <property type="component" value="Unassembled WGS sequence"/>
</dbReference>
<gene>
    <name evidence="4" type="ORF">QJS10_CPB15g00959</name>
</gene>
<evidence type="ECO:0000256" key="3">
    <source>
        <dbReference type="ARBA" id="ARBA00023315"/>
    </source>
</evidence>
<dbReference type="PANTHER" id="PTHR31642:SF299">
    <property type="entry name" value="OS02G0653400 PROTEIN"/>
    <property type="match status" value="1"/>
</dbReference>
<sequence>MSAVTKTSPSHARKLHVESIQTVTPAKVTESGTTCWVNLPGPPGPWLLQTHLRVVLYYEPMLEGESVYTLTGWLKGSLNLALVEDPVLAGRLRRKEGCEDECEITCNDSGVRLVEARAEVAMAEFIGSKGREEKEAGLVYWKDIDDQNPQFSALFYVQVTRFEDGGYSIGLSWSPLLADLIHMTNFLKTWSQIHKNSLQKKDETPKASLFYLPIIRRTGHSTHLSSTPHHHTTLLRLVAFSGDTHQKEDRFRGFHVIARGRAGEVEVTGPDRPPRAEMGLGGPVEEVNWVDFGAGEVALGGGSEPVFSSYYVTLGGNEGLVMVMPGGGGGSEERVIMSVTVPKKKI</sequence>
<comment type="caution">
    <text evidence="4">The sequence shown here is derived from an EMBL/GenBank/DDBJ whole genome shotgun (WGS) entry which is preliminary data.</text>
</comment>
<evidence type="ECO:0000313" key="5">
    <source>
        <dbReference type="Proteomes" id="UP001180020"/>
    </source>
</evidence>
<organism evidence="4 5">
    <name type="scientific">Acorus calamus</name>
    <name type="common">Sweet flag</name>
    <dbReference type="NCBI Taxonomy" id="4465"/>
    <lineage>
        <taxon>Eukaryota</taxon>
        <taxon>Viridiplantae</taxon>
        <taxon>Streptophyta</taxon>
        <taxon>Embryophyta</taxon>
        <taxon>Tracheophyta</taxon>
        <taxon>Spermatophyta</taxon>
        <taxon>Magnoliopsida</taxon>
        <taxon>Liliopsida</taxon>
        <taxon>Acoraceae</taxon>
        <taxon>Acorus</taxon>
    </lineage>
</organism>
<proteinExistence type="inferred from homology"/>
<comment type="similarity">
    <text evidence="1">Belongs to the plant acyltransferase family.</text>
</comment>
<evidence type="ECO:0000256" key="2">
    <source>
        <dbReference type="ARBA" id="ARBA00022679"/>
    </source>
</evidence>
<evidence type="ECO:0000313" key="4">
    <source>
        <dbReference type="EMBL" id="KAK1296205.1"/>
    </source>
</evidence>
<dbReference type="GO" id="GO:0016747">
    <property type="term" value="F:acyltransferase activity, transferring groups other than amino-acyl groups"/>
    <property type="evidence" value="ECO:0007669"/>
    <property type="project" value="TreeGrafter"/>
</dbReference>
<name>A0AAV9D4Q4_ACOCL</name>
<accession>A0AAV9D4Q4</accession>
<evidence type="ECO:0000256" key="1">
    <source>
        <dbReference type="ARBA" id="ARBA00009861"/>
    </source>
</evidence>
<dbReference type="EMBL" id="JAUJYO010000015">
    <property type="protein sequence ID" value="KAK1296205.1"/>
    <property type="molecule type" value="Genomic_DNA"/>
</dbReference>
<dbReference type="Pfam" id="PF02458">
    <property type="entry name" value="Transferase"/>
    <property type="match status" value="1"/>
</dbReference>
<reference evidence="4" key="2">
    <citation type="submission" date="2023-06" db="EMBL/GenBank/DDBJ databases">
        <authorList>
            <person name="Ma L."/>
            <person name="Liu K.-W."/>
            <person name="Li Z."/>
            <person name="Hsiao Y.-Y."/>
            <person name="Qi Y."/>
            <person name="Fu T."/>
            <person name="Tang G."/>
            <person name="Zhang D."/>
            <person name="Sun W.-H."/>
            <person name="Liu D.-K."/>
            <person name="Li Y."/>
            <person name="Chen G.-Z."/>
            <person name="Liu X.-D."/>
            <person name="Liao X.-Y."/>
            <person name="Jiang Y.-T."/>
            <person name="Yu X."/>
            <person name="Hao Y."/>
            <person name="Huang J."/>
            <person name="Zhao X.-W."/>
            <person name="Ke S."/>
            <person name="Chen Y.-Y."/>
            <person name="Wu W.-L."/>
            <person name="Hsu J.-L."/>
            <person name="Lin Y.-F."/>
            <person name="Huang M.-D."/>
            <person name="Li C.-Y."/>
            <person name="Huang L."/>
            <person name="Wang Z.-W."/>
            <person name="Zhao X."/>
            <person name="Zhong W.-Y."/>
            <person name="Peng D.-H."/>
            <person name="Ahmad S."/>
            <person name="Lan S."/>
            <person name="Zhang J.-S."/>
            <person name="Tsai W.-C."/>
            <person name="Van De Peer Y."/>
            <person name="Liu Z.-J."/>
        </authorList>
    </citation>
    <scope>NUCLEOTIDE SEQUENCE</scope>
    <source>
        <strain evidence="4">CP</strain>
        <tissue evidence="4">Leaves</tissue>
    </source>
</reference>
<reference evidence="4" key="1">
    <citation type="journal article" date="2023" name="Nat. Commun.">
        <title>Diploid and tetraploid genomes of Acorus and the evolution of monocots.</title>
        <authorList>
            <person name="Ma L."/>
            <person name="Liu K.W."/>
            <person name="Li Z."/>
            <person name="Hsiao Y.Y."/>
            <person name="Qi Y."/>
            <person name="Fu T."/>
            <person name="Tang G.D."/>
            <person name="Zhang D."/>
            <person name="Sun W.H."/>
            <person name="Liu D.K."/>
            <person name="Li Y."/>
            <person name="Chen G.Z."/>
            <person name="Liu X.D."/>
            <person name="Liao X.Y."/>
            <person name="Jiang Y.T."/>
            <person name="Yu X."/>
            <person name="Hao Y."/>
            <person name="Huang J."/>
            <person name="Zhao X.W."/>
            <person name="Ke S."/>
            <person name="Chen Y.Y."/>
            <person name="Wu W.L."/>
            <person name="Hsu J.L."/>
            <person name="Lin Y.F."/>
            <person name="Huang M.D."/>
            <person name="Li C.Y."/>
            <person name="Huang L."/>
            <person name="Wang Z.W."/>
            <person name="Zhao X."/>
            <person name="Zhong W.Y."/>
            <person name="Peng D.H."/>
            <person name="Ahmad S."/>
            <person name="Lan S."/>
            <person name="Zhang J.S."/>
            <person name="Tsai W.C."/>
            <person name="Van de Peer Y."/>
            <person name="Liu Z.J."/>
        </authorList>
    </citation>
    <scope>NUCLEOTIDE SEQUENCE</scope>
    <source>
        <strain evidence="4">CP</strain>
    </source>
</reference>
<keyword evidence="2" id="KW-0808">Transferase</keyword>
<dbReference type="InterPro" id="IPR050317">
    <property type="entry name" value="Plant_Fungal_Acyltransferase"/>
</dbReference>
<dbReference type="AlphaFoldDB" id="A0AAV9D4Q4"/>
<protein>
    <submittedName>
        <fullName evidence="4">Uncharacterized protein</fullName>
    </submittedName>
</protein>
<keyword evidence="5" id="KW-1185">Reference proteome</keyword>